<dbReference type="InParanoid" id="A0A0C2T5N9"/>
<gene>
    <name evidence="2" type="ORF">M378DRAFT_154770</name>
</gene>
<keyword evidence="3" id="KW-1185">Reference proteome</keyword>
<organism evidence="2 3">
    <name type="scientific">Amanita muscaria (strain Koide BX008)</name>
    <dbReference type="NCBI Taxonomy" id="946122"/>
    <lineage>
        <taxon>Eukaryota</taxon>
        <taxon>Fungi</taxon>
        <taxon>Dikarya</taxon>
        <taxon>Basidiomycota</taxon>
        <taxon>Agaricomycotina</taxon>
        <taxon>Agaricomycetes</taxon>
        <taxon>Agaricomycetidae</taxon>
        <taxon>Agaricales</taxon>
        <taxon>Pluteineae</taxon>
        <taxon>Amanitaceae</taxon>
        <taxon>Amanita</taxon>
    </lineage>
</organism>
<proteinExistence type="predicted"/>
<name>A0A0C2T5N9_AMAMK</name>
<dbReference type="EMBL" id="KN818222">
    <property type="protein sequence ID" value="KIL71250.1"/>
    <property type="molecule type" value="Genomic_DNA"/>
</dbReference>
<feature type="region of interest" description="Disordered" evidence="1">
    <location>
        <begin position="36"/>
        <end position="56"/>
    </location>
</feature>
<evidence type="ECO:0000313" key="3">
    <source>
        <dbReference type="Proteomes" id="UP000054549"/>
    </source>
</evidence>
<evidence type="ECO:0000256" key="1">
    <source>
        <dbReference type="SAM" id="MobiDB-lite"/>
    </source>
</evidence>
<dbReference type="AlphaFoldDB" id="A0A0C2T5N9"/>
<reference evidence="2 3" key="1">
    <citation type="submission" date="2014-04" db="EMBL/GenBank/DDBJ databases">
        <title>Evolutionary Origins and Diversification of the Mycorrhizal Mutualists.</title>
        <authorList>
            <consortium name="DOE Joint Genome Institute"/>
            <consortium name="Mycorrhizal Genomics Consortium"/>
            <person name="Kohler A."/>
            <person name="Kuo A."/>
            <person name="Nagy L.G."/>
            <person name="Floudas D."/>
            <person name="Copeland A."/>
            <person name="Barry K.W."/>
            <person name="Cichocki N."/>
            <person name="Veneault-Fourrey C."/>
            <person name="LaButti K."/>
            <person name="Lindquist E.A."/>
            <person name="Lipzen A."/>
            <person name="Lundell T."/>
            <person name="Morin E."/>
            <person name="Murat C."/>
            <person name="Riley R."/>
            <person name="Ohm R."/>
            <person name="Sun H."/>
            <person name="Tunlid A."/>
            <person name="Henrissat B."/>
            <person name="Grigoriev I.V."/>
            <person name="Hibbett D.S."/>
            <person name="Martin F."/>
        </authorList>
    </citation>
    <scope>NUCLEOTIDE SEQUENCE [LARGE SCALE GENOMIC DNA]</scope>
    <source>
        <strain evidence="2 3">Koide BX008</strain>
    </source>
</reference>
<sequence>MIRWRSILENQFNGMGERTTAQFEKARHVWHVKVRCDSPPMGDKPYPDASGRAQRKQPTINAIIRAQKDGR</sequence>
<dbReference type="Proteomes" id="UP000054549">
    <property type="component" value="Unassembled WGS sequence"/>
</dbReference>
<accession>A0A0C2T5N9</accession>
<protein>
    <submittedName>
        <fullName evidence="2">Uncharacterized protein</fullName>
    </submittedName>
</protein>
<evidence type="ECO:0000313" key="2">
    <source>
        <dbReference type="EMBL" id="KIL71250.1"/>
    </source>
</evidence>
<dbReference type="HOGENOM" id="CLU_2739467_0_0_1"/>